<evidence type="ECO:0000256" key="1">
    <source>
        <dbReference type="ARBA" id="ARBA00009058"/>
    </source>
</evidence>
<dbReference type="InterPro" id="IPR037667">
    <property type="entry name" value="FMC1_homologue"/>
</dbReference>
<dbReference type="Bgee" id="ENSAMXG00000034081">
    <property type="expression patterns" value="Expressed in muscle tissue and 14 other cell types or tissues"/>
</dbReference>
<dbReference type="STRING" id="7994.ENSAMXP00000034516"/>
<dbReference type="GO" id="GO:0005739">
    <property type="term" value="C:mitochondrion"/>
    <property type="evidence" value="ECO:0007669"/>
    <property type="project" value="TreeGrafter"/>
</dbReference>
<comment type="function">
    <text evidence="3">Plays a role in the assembly/stability of the mitochondrial membrane ATP synthase (F(1)F(0) ATP synthase or Complex V).</text>
</comment>
<sequence length="109" mass="12513">MAGVRALGVYRGVLKELRNLQGSEYTHSMAYTHLREQFRSNQVTGERYCRAKKEALHTCQVYLCLLESTRLHMNLHQLYHGRGERGPEEVAQLVGLRMPTQPGGKGWEE</sequence>
<comment type="similarity">
    <text evidence="1">Belongs to the FMC1 family.</text>
</comment>
<accession>A0A3B1IXW6</accession>
<evidence type="ECO:0000256" key="2">
    <source>
        <dbReference type="ARBA" id="ARBA00013846"/>
    </source>
</evidence>
<proteinExistence type="inferred from homology"/>
<reference evidence="4" key="4">
    <citation type="submission" date="2025-09" db="UniProtKB">
        <authorList>
            <consortium name="Ensembl"/>
        </authorList>
    </citation>
    <scope>IDENTIFICATION</scope>
</reference>
<reference evidence="5" key="2">
    <citation type="journal article" date="2014" name="Nat. Commun.">
        <title>The cavefish genome reveals candidate genes for eye loss.</title>
        <authorList>
            <person name="McGaugh S.E."/>
            <person name="Gross J.B."/>
            <person name="Aken B."/>
            <person name="Blin M."/>
            <person name="Borowsky R."/>
            <person name="Chalopin D."/>
            <person name="Hinaux H."/>
            <person name="Jeffery W.R."/>
            <person name="Keene A."/>
            <person name="Ma L."/>
            <person name="Minx P."/>
            <person name="Murphy D."/>
            <person name="O'Quin K.E."/>
            <person name="Retaux S."/>
            <person name="Rohner N."/>
            <person name="Searle S.M."/>
            <person name="Stahl B.A."/>
            <person name="Tabin C."/>
            <person name="Volff J.N."/>
            <person name="Yoshizawa M."/>
            <person name="Warren W.C."/>
        </authorList>
    </citation>
    <scope>NUCLEOTIDE SEQUENCE [LARGE SCALE GENOMIC DNA]</scope>
    <source>
        <strain evidence="5">female</strain>
    </source>
</reference>
<reference evidence="4" key="3">
    <citation type="submission" date="2025-08" db="UniProtKB">
        <authorList>
            <consortium name="Ensembl"/>
        </authorList>
    </citation>
    <scope>IDENTIFICATION</scope>
</reference>
<dbReference type="AlphaFoldDB" id="A0A3B1IXW6"/>
<dbReference type="Ensembl" id="ENSAMXT00000057533.1">
    <property type="protein sequence ID" value="ENSAMXP00000034516.1"/>
    <property type="gene ID" value="ENSAMXG00000034081.1"/>
</dbReference>
<dbReference type="FunCoup" id="A0A3B1IXW6">
    <property type="interactions" value="1476"/>
</dbReference>
<dbReference type="PANTHER" id="PTHR31716:SF1">
    <property type="entry name" value="PROTEIN FMC1 HOMOLOG"/>
    <property type="match status" value="1"/>
</dbReference>
<evidence type="ECO:0000313" key="5">
    <source>
        <dbReference type="Proteomes" id="UP000018467"/>
    </source>
</evidence>
<organism evidence="4 5">
    <name type="scientific">Astyanax mexicanus</name>
    <name type="common">Blind cave fish</name>
    <name type="synonym">Astyanax fasciatus mexicanus</name>
    <dbReference type="NCBI Taxonomy" id="7994"/>
    <lineage>
        <taxon>Eukaryota</taxon>
        <taxon>Metazoa</taxon>
        <taxon>Chordata</taxon>
        <taxon>Craniata</taxon>
        <taxon>Vertebrata</taxon>
        <taxon>Euteleostomi</taxon>
        <taxon>Actinopterygii</taxon>
        <taxon>Neopterygii</taxon>
        <taxon>Teleostei</taxon>
        <taxon>Ostariophysi</taxon>
        <taxon>Characiformes</taxon>
        <taxon>Characoidei</taxon>
        <taxon>Acestrorhamphidae</taxon>
        <taxon>Acestrorhamphinae</taxon>
        <taxon>Astyanax</taxon>
    </lineage>
</organism>
<dbReference type="PANTHER" id="PTHR31716">
    <property type="entry name" value="PROTEIN FMC1 HOMOLOG"/>
    <property type="match status" value="1"/>
</dbReference>
<dbReference type="GeneTree" id="ENSGT00390000012258"/>
<reference evidence="5" key="1">
    <citation type="submission" date="2013-03" db="EMBL/GenBank/DDBJ databases">
        <authorList>
            <person name="Jeffery W."/>
            <person name="Warren W."/>
            <person name="Wilson R.K."/>
        </authorList>
    </citation>
    <scope>NUCLEOTIDE SEQUENCE</scope>
    <source>
        <strain evidence="5">female</strain>
    </source>
</reference>
<name>A0A3B1IXW6_ASTMX</name>
<evidence type="ECO:0000256" key="3">
    <source>
        <dbReference type="ARBA" id="ARBA00045742"/>
    </source>
</evidence>
<dbReference type="Proteomes" id="UP000018467">
    <property type="component" value="Unassembled WGS sequence"/>
</dbReference>
<keyword evidence="5" id="KW-1185">Reference proteome</keyword>
<evidence type="ECO:0000313" key="4">
    <source>
        <dbReference type="Ensembl" id="ENSAMXP00000034516.1"/>
    </source>
</evidence>
<protein>
    <recommendedName>
        <fullName evidence="2">Protein FMC1 homolog</fullName>
    </recommendedName>
</protein>
<dbReference type="InParanoid" id="A0A3B1IXW6"/>